<sequence>MVGLSRDEERLAIARALGATDTLLFDKEDVVARINGMTNGKGADYVVEATGNIEAVAAATDAAAAGGLILMGGSGFDGQEIRIKPWNFVRDEKQLKGLQGLEWADYLLAMNMLEKGLFRADKLVSDVYALEDINEACRVAEQKKVMKLIIKP</sequence>
<dbReference type="Pfam" id="PF00107">
    <property type="entry name" value="ADH_zinc_N"/>
    <property type="match status" value="1"/>
</dbReference>
<keyword evidence="5 7" id="KW-0560">Oxidoreductase</keyword>
<evidence type="ECO:0000256" key="4">
    <source>
        <dbReference type="ARBA" id="ARBA00022833"/>
    </source>
</evidence>
<name>A0A645I6Q0_9ZZZZ</name>
<proteinExistence type="inferred from homology"/>
<protein>
    <submittedName>
        <fullName evidence="7">D-arabitol-phosphate dehydrogenase</fullName>
        <ecNumber evidence="7">1.1.1.301</ecNumber>
    </submittedName>
</protein>
<comment type="similarity">
    <text evidence="2">Belongs to the zinc-containing alcohol dehydrogenase family.</text>
</comment>
<evidence type="ECO:0000256" key="1">
    <source>
        <dbReference type="ARBA" id="ARBA00001947"/>
    </source>
</evidence>
<dbReference type="Gene3D" id="3.90.180.10">
    <property type="entry name" value="Medium-chain alcohol dehydrogenases, catalytic domain"/>
    <property type="match status" value="1"/>
</dbReference>
<evidence type="ECO:0000259" key="6">
    <source>
        <dbReference type="Pfam" id="PF00107"/>
    </source>
</evidence>
<accession>A0A645I6Q0</accession>
<evidence type="ECO:0000256" key="3">
    <source>
        <dbReference type="ARBA" id="ARBA00022723"/>
    </source>
</evidence>
<dbReference type="Gene3D" id="3.40.50.720">
    <property type="entry name" value="NAD(P)-binding Rossmann-like Domain"/>
    <property type="match status" value="1"/>
</dbReference>
<feature type="domain" description="Alcohol dehydrogenase-like C-terminal" evidence="6">
    <location>
        <begin position="2"/>
        <end position="113"/>
    </location>
</feature>
<comment type="cofactor">
    <cofactor evidence="1">
        <name>Zn(2+)</name>
        <dbReference type="ChEBI" id="CHEBI:29105"/>
    </cofactor>
</comment>
<comment type="caution">
    <text evidence="7">The sequence shown here is derived from an EMBL/GenBank/DDBJ whole genome shotgun (WGS) entry which is preliminary data.</text>
</comment>
<dbReference type="GO" id="GO:0016491">
    <property type="term" value="F:oxidoreductase activity"/>
    <property type="evidence" value="ECO:0007669"/>
    <property type="project" value="UniProtKB-KW"/>
</dbReference>
<evidence type="ECO:0000256" key="2">
    <source>
        <dbReference type="ARBA" id="ARBA00008072"/>
    </source>
</evidence>
<dbReference type="EMBL" id="VSSQ01106409">
    <property type="protein sequence ID" value="MPN46069.1"/>
    <property type="molecule type" value="Genomic_DNA"/>
</dbReference>
<dbReference type="PANTHER" id="PTHR43350:SF17">
    <property type="entry name" value="NAD-DEPENDENT ALCOHOL DEHYDROGENASE"/>
    <property type="match status" value="1"/>
</dbReference>
<dbReference type="EC" id="1.1.1.301" evidence="7"/>
<dbReference type="InterPro" id="IPR013149">
    <property type="entry name" value="ADH-like_C"/>
</dbReference>
<dbReference type="PANTHER" id="PTHR43350">
    <property type="entry name" value="NAD-DEPENDENT ALCOHOL DEHYDROGENASE"/>
    <property type="match status" value="1"/>
</dbReference>
<dbReference type="InterPro" id="IPR036291">
    <property type="entry name" value="NAD(P)-bd_dom_sf"/>
</dbReference>
<dbReference type="AlphaFoldDB" id="A0A645I6Q0"/>
<evidence type="ECO:0000256" key="5">
    <source>
        <dbReference type="ARBA" id="ARBA00023002"/>
    </source>
</evidence>
<dbReference type="SUPFAM" id="SSF51735">
    <property type="entry name" value="NAD(P)-binding Rossmann-fold domains"/>
    <property type="match status" value="1"/>
</dbReference>
<organism evidence="7">
    <name type="scientific">bioreactor metagenome</name>
    <dbReference type="NCBI Taxonomy" id="1076179"/>
    <lineage>
        <taxon>unclassified sequences</taxon>
        <taxon>metagenomes</taxon>
        <taxon>ecological metagenomes</taxon>
    </lineage>
</organism>
<reference evidence="7" key="1">
    <citation type="submission" date="2019-08" db="EMBL/GenBank/DDBJ databases">
        <authorList>
            <person name="Kucharzyk K."/>
            <person name="Murdoch R.W."/>
            <person name="Higgins S."/>
            <person name="Loffler F."/>
        </authorList>
    </citation>
    <scope>NUCLEOTIDE SEQUENCE</scope>
</reference>
<gene>
    <name evidence="7" type="ORF">SDC9_193649</name>
</gene>
<keyword evidence="3" id="KW-0479">Metal-binding</keyword>
<evidence type="ECO:0000313" key="7">
    <source>
        <dbReference type="EMBL" id="MPN46069.1"/>
    </source>
</evidence>
<dbReference type="GO" id="GO:0046872">
    <property type="term" value="F:metal ion binding"/>
    <property type="evidence" value="ECO:0007669"/>
    <property type="project" value="UniProtKB-KW"/>
</dbReference>
<keyword evidence="4" id="KW-0862">Zinc</keyword>